<keyword evidence="6" id="KW-0479">Metal-binding</keyword>
<protein>
    <recommendedName>
        <fullName evidence="5">catechol 1,2-dioxygenase</fullName>
        <ecNumber evidence="5">1.13.11.1</ecNumber>
    </recommendedName>
</protein>
<accession>A0A5N1IJ11</accession>
<reference evidence="12 13" key="1">
    <citation type="submission" date="2019-09" db="EMBL/GenBank/DDBJ databases">
        <title>Genome sequence of Adhaeribacter sp. M2.</title>
        <authorList>
            <person name="Srinivasan S."/>
        </authorList>
    </citation>
    <scope>NUCLEOTIDE SEQUENCE [LARGE SCALE GENOMIC DNA]</scope>
    <source>
        <strain evidence="12 13">M2</strain>
    </source>
</reference>
<keyword evidence="9 12" id="KW-0560">Oxidoreductase</keyword>
<comment type="cofactor">
    <cofactor evidence="2">
        <name>Fe(3+)</name>
        <dbReference type="ChEBI" id="CHEBI:29034"/>
    </cofactor>
</comment>
<dbReference type="GO" id="GO:0018576">
    <property type="term" value="F:catechol 1,2-dioxygenase activity"/>
    <property type="evidence" value="ECO:0007669"/>
    <property type="project" value="UniProtKB-EC"/>
</dbReference>
<evidence type="ECO:0000256" key="2">
    <source>
        <dbReference type="ARBA" id="ARBA00001965"/>
    </source>
</evidence>
<dbReference type="EMBL" id="VTWT01000011">
    <property type="protein sequence ID" value="KAA9325655.1"/>
    <property type="molecule type" value="Genomic_DNA"/>
</dbReference>
<evidence type="ECO:0000256" key="5">
    <source>
        <dbReference type="ARBA" id="ARBA00013118"/>
    </source>
</evidence>
<dbReference type="PANTHER" id="PTHR33711">
    <property type="entry name" value="DIOXYGENASE, PUTATIVE (AFU_ORTHOLOGUE AFUA_2G02910)-RELATED"/>
    <property type="match status" value="1"/>
</dbReference>
<gene>
    <name evidence="12" type="primary">catA</name>
    <name evidence="12" type="ORF">F0P94_17110</name>
</gene>
<comment type="pathway">
    <text evidence="3">Aromatic compound metabolism; beta-ketoadipate pathway; 5-oxo-4,5-dihydro-2-furylacetate from catechol: step 1/3.</text>
</comment>
<dbReference type="InterPro" id="IPR015889">
    <property type="entry name" value="Intradiol_dOase_core"/>
</dbReference>
<comment type="catalytic activity">
    <reaction evidence="1">
        <text>catechol + O2 = cis,cis-muconate + 2 H(+)</text>
        <dbReference type="Rhea" id="RHEA:23852"/>
        <dbReference type="ChEBI" id="CHEBI:15378"/>
        <dbReference type="ChEBI" id="CHEBI:15379"/>
        <dbReference type="ChEBI" id="CHEBI:18135"/>
        <dbReference type="ChEBI" id="CHEBI:32379"/>
        <dbReference type="EC" id="1.13.11.1"/>
    </reaction>
</comment>
<dbReference type="GO" id="GO:0042952">
    <property type="term" value="P:beta-ketoadipate pathway"/>
    <property type="evidence" value="ECO:0007669"/>
    <property type="project" value="UniProtKB-UniPathway"/>
</dbReference>
<feature type="domain" description="Intradiol ring-cleavage dioxygenases" evidence="11">
    <location>
        <begin position="131"/>
        <end position="159"/>
    </location>
</feature>
<dbReference type="Pfam" id="PF00775">
    <property type="entry name" value="Dioxygenase_C"/>
    <property type="match status" value="1"/>
</dbReference>
<sequence length="304" mass="34143">MTRDQIDEFLKQIKKTEGQNGSDRVKEIVNRIVRDLFYTIEDLDVTEPEFWTAVNWLTETGMNNEFGLVAAGLGFEHFLDMRMDEAEAKAGITGGTPRTIEGPLYVAGAPVENGFARLDDGSETGGETLFMQGRVLTEEGMPINNALVEVWHANLKGNYSYFDKSQPPFHLRRGIRTGPDGKYQFQSIIPVGYSVPPNGSTDILLKALGRHGNRPAHIHFFISAPGYRKLTTQINIEGDPYLWDDFAFATRQGLVPHINRINDPEKIKEKGLDHSFASIDFDFTLHHENRDLPPTEIARVRAVG</sequence>
<dbReference type="AlphaFoldDB" id="A0A5N1IJ11"/>
<dbReference type="Gene3D" id="2.60.130.10">
    <property type="entry name" value="Aromatic compound dioxygenase"/>
    <property type="match status" value="1"/>
</dbReference>
<evidence type="ECO:0000256" key="7">
    <source>
        <dbReference type="ARBA" id="ARBA00022797"/>
    </source>
</evidence>
<evidence type="ECO:0000259" key="11">
    <source>
        <dbReference type="PROSITE" id="PS00083"/>
    </source>
</evidence>
<dbReference type="Proteomes" id="UP000326570">
    <property type="component" value="Unassembled WGS sequence"/>
</dbReference>
<dbReference type="InterPro" id="IPR050770">
    <property type="entry name" value="Intradiol_RC_Dioxygenase"/>
</dbReference>
<evidence type="ECO:0000256" key="10">
    <source>
        <dbReference type="ARBA" id="ARBA00023004"/>
    </source>
</evidence>
<evidence type="ECO:0000256" key="3">
    <source>
        <dbReference type="ARBA" id="ARBA00004957"/>
    </source>
</evidence>
<evidence type="ECO:0000313" key="13">
    <source>
        <dbReference type="Proteomes" id="UP000326570"/>
    </source>
</evidence>
<dbReference type="Pfam" id="PF04444">
    <property type="entry name" value="Dioxygenase_N"/>
    <property type="match status" value="1"/>
</dbReference>
<keyword evidence="13" id="KW-1185">Reference proteome</keyword>
<dbReference type="InterPro" id="IPR012801">
    <property type="entry name" value="Cchol_dOase_prob"/>
</dbReference>
<evidence type="ECO:0000313" key="12">
    <source>
        <dbReference type="EMBL" id="KAA9325655.1"/>
    </source>
</evidence>
<organism evidence="12 13">
    <name type="scientific">Adhaeribacter soli</name>
    <dbReference type="NCBI Taxonomy" id="2607655"/>
    <lineage>
        <taxon>Bacteria</taxon>
        <taxon>Pseudomonadati</taxon>
        <taxon>Bacteroidota</taxon>
        <taxon>Cytophagia</taxon>
        <taxon>Cytophagales</taxon>
        <taxon>Hymenobacteraceae</taxon>
        <taxon>Adhaeribacter</taxon>
    </lineage>
</organism>
<dbReference type="GO" id="GO:0019614">
    <property type="term" value="P:catechol-containing compound catabolic process"/>
    <property type="evidence" value="ECO:0007669"/>
    <property type="project" value="InterPro"/>
</dbReference>
<dbReference type="PANTHER" id="PTHR33711:SF7">
    <property type="entry name" value="INTRADIOL RING-CLEAVAGE DIOXYGENASES DOMAIN-CONTAINING PROTEIN-RELATED"/>
    <property type="match status" value="1"/>
</dbReference>
<dbReference type="InterPro" id="IPR007535">
    <property type="entry name" value="Catechol_dOase_N"/>
</dbReference>
<dbReference type="SUPFAM" id="SSF49482">
    <property type="entry name" value="Aromatic compound dioxygenase"/>
    <property type="match status" value="1"/>
</dbReference>
<dbReference type="PROSITE" id="PS00083">
    <property type="entry name" value="INTRADIOL_DIOXYGENAS"/>
    <property type="match status" value="1"/>
</dbReference>
<keyword evidence="7" id="KW-0058">Aromatic hydrocarbons catabolism</keyword>
<evidence type="ECO:0000256" key="6">
    <source>
        <dbReference type="ARBA" id="ARBA00022723"/>
    </source>
</evidence>
<comment type="similarity">
    <text evidence="4">Belongs to the intradiol ring-cleavage dioxygenase family.</text>
</comment>
<proteinExistence type="inferred from homology"/>
<dbReference type="CDD" id="cd03460">
    <property type="entry name" value="1_2-CTD"/>
    <property type="match status" value="1"/>
</dbReference>
<evidence type="ECO:0000256" key="4">
    <source>
        <dbReference type="ARBA" id="ARBA00007825"/>
    </source>
</evidence>
<dbReference type="InterPro" id="IPR000627">
    <property type="entry name" value="Intradiol_dOase_C"/>
</dbReference>
<dbReference type="EC" id="1.13.11.1" evidence="5"/>
<comment type="caution">
    <text evidence="12">The sequence shown here is derived from an EMBL/GenBank/DDBJ whole genome shotgun (WGS) entry which is preliminary data.</text>
</comment>
<evidence type="ECO:0000256" key="8">
    <source>
        <dbReference type="ARBA" id="ARBA00022964"/>
    </source>
</evidence>
<dbReference type="RefSeq" id="WP_150905320.1">
    <property type="nucleotide sequence ID" value="NZ_VTWT01000011.1"/>
</dbReference>
<keyword evidence="10" id="KW-0408">Iron</keyword>
<dbReference type="GO" id="GO:0008199">
    <property type="term" value="F:ferric iron binding"/>
    <property type="evidence" value="ECO:0007669"/>
    <property type="project" value="InterPro"/>
</dbReference>
<dbReference type="NCBIfam" id="TIGR02439">
    <property type="entry name" value="catechol_proteo"/>
    <property type="match status" value="1"/>
</dbReference>
<dbReference type="UniPathway" id="UPA00157">
    <property type="reaction ID" value="UER00258"/>
</dbReference>
<evidence type="ECO:0000256" key="1">
    <source>
        <dbReference type="ARBA" id="ARBA00001312"/>
    </source>
</evidence>
<keyword evidence="8 12" id="KW-0223">Dioxygenase</keyword>
<name>A0A5N1IJ11_9BACT</name>
<evidence type="ECO:0000256" key="9">
    <source>
        <dbReference type="ARBA" id="ARBA00023002"/>
    </source>
</evidence>